<evidence type="ECO:0000256" key="9">
    <source>
        <dbReference type="ARBA" id="ARBA00023136"/>
    </source>
</evidence>
<feature type="transmembrane region" description="Helical" evidence="16">
    <location>
        <begin position="12"/>
        <end position="36"/>
    </location>
</feature>
<feature type="transmembrane region" description="Helical" evidence="16">
    <location>
        <begin position="561"/>
        <end position="587"/>
    </location>
</feature>
<dbReference type="PANTHER" id="PTHR22750">
    <property type="entry name" value="G-PROTEIN COUPLED RECEPTOR"/>
    <property type="match status" value="1"/>
</dbReference>
<keyword evidence="6" id="KW-0967">Endosome</keyword>
<dbReference type="Pfam" id="PF00001">
    <property type="entry name" value="7tm_1"/>
    <property type="match status" value="1"/>
</dbReference>
<dbReference type="InterPro" id="IPR029058">
    <property type="entry name" value="AB_hydrolase_fold"/>
</dbReference>
<evidence type="ECO:0000313" key="19">
    <source>
        <dbReference type="Proteomes" id="UP000830375"/>
    </source>
</evidence>
<evidence type="ECO:0000256" key="16">
    <source>
        <dbReference type="SAM" id="Phobius"/>
    </source>
</evidence>
<evidence type="ECO:0000256" key="1">
    <source>
        <dbReference type="ARBA" id="ARBA00004177"/>
    </source>
</evidence>
<feature type="transmembrane region" description="Helical" evidence="16">
    <location>
        <begin position="480"/>
        <end position="499"/>
    </location>
</feature>
<keyword evidence="10" id="KW-1015">Disulfide bond</keyword>
<evidence type="ECO:0000256" key="11">
    <source>
        <dbReference type="ARBA" id="ARBA00023170"/>
    </source>
</evidence>
<comment type="similarity">
    <text evidence="14">Belongs to the G-protein coupled receptor 1 family.</text>
</comment>
<keyword evidence="13 14" id="KW-0807">Transducer</keyword>
<comment type="caution">
    <text evidence="18">The sequence shown here is derived from an EMBL/GenBank/DDBJ whole genome shotgun (WGS) entry which is preliminary data.</text>
</comment>
<evidence type="ECO:0000256" key="8">
    <source>
        <dbReference type="ARBA" id="ARBA00023040"/>
    </source>
</evidence>
<protein>
    <submittedName>
        <fullName evidence="18">Lysophosphatidic acid receptor 1-A</fullName>
    </submittedName>
</protein>
<keyword evidence="9 16" id="KW-0472">Membrane</keyword>
<keyword evidence="12" id="KW-0325">Glycoprotein</keyword>
<accession>A0ABQ8MT75</accession>
<dbReference type="PROSITE" id="PS51257">
    <property type="entry name" value="PROKAR_LIPOPROTEIN"/>
    <property type="match status" value="1"/>
</dbReference>
<feature type="transmembrane region" description="Helical" evidence="16">
    <location>
        <begin position="616"/>
        <end position="634"/>
    </location>
</feature>
<name>A0ABQ8MT75_LABRO</name>
<evidence type="ECO:0000259" key="17">
    <source>
        <dbReference type="PROSITE" id="PS50262"/>
    </source>
</evidence>
<keyword evidence="4" id="KW-1003">Cell membrane</keyword>
<feature type="transmembrane region" description="Helical" evidence="16">
    <location>
        <begin position="519"/>
        <end position="541"/>
    </location>
</feature>
<feature type="transmembrane region" description="Helical" evidence="16">
    <location>
        <begin position="439"/>
        <end position="460"/>
    </location>
</feature>
<keyword evidence="7 16" id="KW-1133">Transmembrane helix</keyword>
<evidence type="ECO:0000256" key="4">
    <source>
        <dbReference type="ARBA" id="ARBA00022475"/>
    </source>
</evidence>
<evidence type="ECO:0000256" key="5">
    <source>
        <dbReference type="ARBA" id="ARBA00022692"/>
    </source>
</evidence>
<evidence type="ECO:0000256" key="7">
    <source>
        <dbReference type="ARBA" id="ARBA00022989"/>
    </source>
</evidence>
<feature type="compositionally biased region" description="Polar residues" evidence="15">
    <location>
        <begin position="710"/>
        <end position="729"/>
    </location>
</feature>
<proteinExistence type="inferred from homology"/>
<gene>
    <name evidence="18" type="ORF">H4Q32_009795</name>
</gene>
<evidence type="ECO:0000256" key="14">
    <source>
        <dbReference type="RuleBase" id="RU000688"/>
    </source>
</evidence>
<dbReference type="InterPro" id="IPR000276">
    <property type="entry name" value="GPCR_Rhodpsn"/>
</dbReference>
<feature type="region of interest" description="Disordered" evidence="15">
    <location>
        <begin position="696"/>
        <end position="729"/>
    </location>
</feature>
<comment type="subcellular location">
    <subcellularLocation>
        <location evidence="3">Cell membrane</location>
        <topology evidence="3">Multi-pass membrane protein</topology>
    </subcellularLocation>
    <subcellularLocation>
        <location evidence="2">Cell surface</location>
    </subcellularLocation>
    <subcellularLocation>
        <location evidence="1">Endosome</location>
    </subcellularLocation>
</comment>
<evidence type="ECO:0000256" key="2">
    <source>
        <dbReference type="ARBA" id="ARBA00004241"/>
    </source>
</evidence>
<feature type="transmembrane region" description="Helical" evidence="16">
    <location>
        <begin position="405"/>
        <end position="432"/>
    </location>
</feature>
<sequence length="729" mass="82688">MRAEDAQDVRTASAAVTLYYILVYGTAGITACLVLIRIALTGFRDPYGTFQWNVRKKPPDCLKDPALGDHAYLKGRSSGLRFHYVSKGDHRKPLMLFLHGFPENWYSWRYQLQEFSSHYHTVALDLRHTSCILVGHDWGGMLAWHYALERPDMVQHLIVMNAPHPASWLDAVLRRPSQLLRSGHACFFQLPVLPEIVLSLEDFKLVRSLFCGKSLGIRNKSRRLTETQLEGYLYRLSQPGGLTGPLNYFRSLLSNTLYKHQDVGVPCMVIWGEADNVLVEGMSGGTRPYVRGQVVIHTIPECSHWVQQDQPERVNNLIWDFVLDKDGGAQGDLGGSQISDLRSLVLHAKTSPRTPPDERFRRAPECQNIDARPTLSRCYAYGNPVAFFYNNTGKAITPAWRTHDYFVIALGLPICVCIILSNMLVIVAIIINRQFHFPIYYLLGNMAAADLFAGISYFYLVFHTGPWTIELSIQQWFVRGALINMSLTASVVNLLAVAVERHQTIFTMQLHSTMTRRRVVMLIVTIWLVAVFMGLVPTMGWNCICDLSSCCTVAPLYSRSFLVFWAILNLLAFFIMVAVYTHIFIYVRRRNQQMSPHTDQPSNNQTVISLMKTMSMILGAFVICWTPGLVILLLDGLSCTACDVLKYEKYCLVLAECNSLVNPIIYSLRDTDMRTTYKRILCFPWRRMRQREGPSGIRFEPVKTGAPLEKNSNNSTTLEPVSSQSLLSS</sequence>
<dbReference type="PRINTS" id="PR01527">
    <property type="entry name" value="LPARECEPTOR"/>
</dbReference>
<dbReference type="PRINTS" id="PR00237">
    <property type="entry name" value="GPCRRHODOPSN"/>
</dbReference>
<dbReference type="InterPro" id="IPR017452">
    <property type="entry name" value="GPCR_Rhodpsn_7TM"/>
</dbReference>
<keyword evidence="8 14" id="KW-0297">G-protein coupled receptor</keyword>
<dbReference type="SUPFAM" id="SSF53474">
    <property type="entry name" value="alpha/beta-Hydrolases"/>
    <property type="match status" value="1"/>
</dbReference>
<reference evidence="18 19" key="1">
    <citation type="submission" date="2022-01" db="EMBL/GenBank/DDBJ databases">
        <title>A high-quality chromosome-level genome assembly of rohu carp, Labeo rohita.</title>
        <authorList>
            <person name="Arick M.A. II"/>
            <person name="Hsu C.-Y."/>
            <person name="Magbanua Z."/>
            <person name="Pechanova O."/>
            <person name="Grover C."/>
            <person name="Miller E."/>
            <person name="Thrash A."/>
            <person name="Ezzel L."/>
            <person name="Alam S."/>
            <person name="Benzie J."/>
            <person name="Hamilton M."/>
            <person name="Karsi A."/>
            <person name="Lawrence M.L."/>
            <person name="Peterson D.G."/>
        </authorList>
    </citation>
    <scope>NUCLEOTIDE SEQUENCE [LARGE SCALE GENOMIC DNA]</scope>
    <source>
        <strain evidence="19">BAU-BD-2019</strain>
        <tissue evidence="18">Blood</tissue>
    </source>
</reference>
<dbReference type="EMBL" id="JACTAM010000003">
    <property type="protein sequence ID" value="KAI2666034.1"/>
    <property type="molecule type" value="Genomic_DNA"/>
</dbReference>
<evidence type="ECO:0000256" key="12">
    <source>
        <dbReference type="ARBA" id="ARBA00023180"/>
    </source>
</evidence>
<dbReference type="Pfam" id="PF12697">
    <property type="entry name" value="Abhydrolase_6"/>
    <property type="match status" value="1"/>
</dbReference>
<evidence type="ECO:0000256" key="3">
    <source>
        <dbReference type="ARBA" id="ARBA00004651"/>
    </source>
</evidence>
<feature type="domain" description="G-protein coupled receptors family 1 profile" evidence="17">
    <location>
        <begin position="421"/>
        <end position="666"/>
    </location>
</feature>
<evidence type="ECO:0000256" key="15">
    <source>
        <dbReference type="SAM" id="MobiDB-lite"/>
    </source>
</evidence>
<organism evidence="18 19">
    <name type="scientific">Labeo rohita</name>
    <name type="common">Indian major carp</name>
    <name type="synonym">Cyprinus rohita</name>
    <dbReference type="NCBI Taxonomy" id="84645"/>
    <lineage>
        <taxon>Eukaryota</taxon>
        <taxon>Metazoa</taxon>
        <taxon>Chordata</taxon>
        <taxon>Craniata</taxon>
        <taxon>Vertebrata</taxon>
        <taxon>Euteleostomi</taxon>
        <taxon>Actinopterygii</taxon>
        <taxon>Neopterygii</taxon>
        <taxon>Teleostei</taxon>
        <taxon>Ostariophysi</taxon>
        <taxon>Cypriniformes</taxon>
        <taxon>Cyprinidae</taxon>
        <taxon>Labeoninae</taxon>
        <taxon>Labeonini</taxon>
        <taxon>Labeo</taxon>
    </lineage>
</organism>
<keyword evidence="11 14" id="KW-0675">Receptor</keyword>
<dbReference type="InterPro" id="IPR004065">
    <property type="entry name" value="LPA_rcpt"/>
</dbReference>
<dbReference type="PROSITE" id="PS00237">
    <property type="entry name" value="G_PROTEIN_RECEP_F1_1"/>
    <property type="match status" value="1"/>
</dbReference>
<dbReference type="Gene3D" id="1.20.1070.10">
    <property type="entry name" value="Rhodopsin 7-helix transmembrane proteins"/>
    <property type="match status" value="1"/>
</dbReference>
<keyword evidence="19" id="KW-1185">Reference proteome</keyword>
<dbReference type="SUPFAM" id="SSF81321">
    <property type="entry name" value="Family A G protein-coupled receptor-like"/>
    <property type="match status" value="1"/>
</dbReference>
<dbReference type="InterPro" id="IPR000073">
    <property type="entry name" value="AB_hydrolase_1"/>
</dbReference>
<dbReference type="Proteomes" id="UP000830375">
    <property type="component" value="Unassembled WGS sequence"/>
</dbReference>
<evidence type="ECO:0000256" key="10">
    <source>
        <dbReference type="ARBA" id="ARBA00023157"/>
    </source>
</evidence>
<evidence type="ECO:0000256" key="13">
    <source>
        <dbReference type="ARBA" id="ARBA00023224"/>
    </source>
</evidence>
<evidence type="ECO:0000256" key="6">
    <source>
        <dbReference type="ARBA" id="ARBA00022753"/>
    </source>
</evidence>
<evidence type="ECO:0000313" key="18">
    <source>
        <dbReference type="EMBL" id="KAI2666034.1"/>
    </source>
</evidence>
<dbReference type="PROSITE" id="PS50262">
    <property type="entry name" value="G_PROTEIN_RECEP_F1_2"/>
    <property type="match status" value="1"/>
</dbReference>
<dbReference type="InterPro" id="IPR002277">
    <property type="entry name" value="LPA_rcpt_EDG2"/>
</dbReference>
<dbReference type="PRINTS" id="PR01148">
    <property type="entry name" value="EDG2RECEPTOR"/>
</dbReference>
<dbReference type="Gene3D" id="3.40.50.1820">
    <property type="entry name" value="alpha/beta hydrolase"/>
    <property type="match status" value="2"/>
</dbReference>
<keyword evidence="5 14" id="KW-0812">Transmembrane</keyword>